<feature type="domain" description="FAD-binding PCMH-type" evidence="17">
    <location>
        <begin position="30"/>
        <end position="197"/>
    </location>
</feature>
<feature type="active site" evidence="16">
    <location>
        <position position="176"/>
    </location>
</feature>
<keyword evidence="5 16" id="KW-0963">Cytoplasm</keyword>
<dbReference type="InterPro" id="IPR016166">
    <property type="entry name" value="FAD-bd_PCMH"/>
</dbReference>
<comment type="similarity">
    <text evidence="16">Belongs to the MurB family.</text>
</comment>
<evidence type="ECO:0000256" key="11">
    <source>
        <dbReference type="ARBA" id="ARBA00022984"/>
    </source>
</evidence>
<dbReference type="InterPro" id="IPR003170">
    <property type="entry name" value="MurB"/>
</dbReference>
<accession>A0A1T4JZI2</accession>
<evidence type="ECO:0000256" key="15">
    <source>
        <dbReference type="ARBA" id="ARBA00048914"/>
    </source>
</evidence>
<evidence type="ECO:0000256" key="4">
    <source>
        <dbReference type="ARBA" id="ARBA00004752"/>
    </source>
</evidence>
<dbReference type="GO" id="GO:0008360">
    <property type="term" value="P:regulation of cell shape"/>
    <property type="evidence" value="ECO:0007669"/>
    <property type="project" value="UniProtKB-KW"/>
</dbReference>
<dbReference type="SUPFAM" id="SSF56194">
    <property type="entry name" value="Uridine diphospho-N-Acetylenolpyruvylglucosamine reductase, MurB, C-terminal domain"/>
    <property type="match status" value="1"/>
</dbReference>
<dbReference type="OrthoDB" id="9804753at2"/>
<gene>
    <name evidence="16" type="primary">murB</name>
    <name evidence="18" type="ORF">SAMN02745118_00520</name>
</gene>
<keyword evidence="8 16" id="KW-0274">FAD</keyword>
<dbReference type="PANTHER" id="PTHR21071">
    <property type="entry name" value="UDP-N-ACETYLENOLPYRUVOYLGLUCOSAMINE REDUCTASE"/>
    <property type="match status" value="1"/>
</dbReference>
<dbReference type="SUPFAM" id="SSF56176">
    <property type="entry name" value="FAD-binding/transporter-associated domain-like"/>
    <property type="match status" value="1"/>
</dbReference>
<feature type="active site" evidence="16">
    <location>
        <position position="296"/>
    </location>
</feature>
<dbReference type="Pfam" id="PF02873">
    <property type="entry name" value="MurB_C"/>
    <property type="match status" value="1"/>
</dbReference>
<evidence type="ECO:0000256" key="13">
    <source>
        <dbReference type="ARBA" id="ARBA00023306"/>
    </source>
</evidence>
<evidence type="ECO:0000313" key="19">
    <source>
        <dbReference type="Proteomes" id="UP000190625"/>
    </source>
</evidence>
<evidence type="ECO:0000256" key="9">
    <source>
        <dbReference type="ARBA" id="ARBA00022857"/>
    </source>
</evidence>
<evidence type="ECO:0000256" key="6">
    <source>
        <dbReference type="ARBA" id="ARBA00022618"/>
    </source>
</evidence>
<keyword evidence="10 16" id="KW-0133">Cell shape</keyword>
<evidence type="ECO:0000313" key="18">
    <source>
        <dbReference type="EMBL" id="SJZ35600.1"/>
    </source>
</evidence>
<reference evidence="19" key="1">
    <citation type="submission" date="2017-02" db="EMBL/GenBank/DDBJ databases">
        <authorList>
            <person name="Varghese N."/>
            <person name="Submissions S."/>
        </authorList>
    </citation>
    <scope>NUCLEOTIDE SEQUENCE [LARGE SCALE GENOMIC DNA]</scope>
    <source>
        <strain evidence="19">ATCC BAA-73</strain>
    </source>
</reference>
<evidence type="ECO:0000256" key="7">
    <source>
        <dbReference type="ARBA" id="ARBA00022630"/>
    </source>
</evidence>
<evidence type="ECO:0000256" key="8">
    <source>
        <dbReference type="ARBA" id="ARBA00022827"/>
    </source>
</evidence>
<dbReference type="GO" id="GO:0071555">
    <property type="term" value="P:cell wall organization"/>
    <property type="evidence" value="ECO:0007669"/>
    <property type="project" value="UniProtKB-KW"/>
</dbReference>
<dbReference type="InterPro" id="IPR036635">
    <property type="entry name" value="MurB_C_sf"/>
</dbReference>
<keyword evidence="7 16" id="KW-0285">Flavoprotein</keyword>
<keyword evidence="6 16" id="KW-0132">Cell division</keyword>
<keyword evidence="9 16" id="KW-0521">NADP</keyword>
<dbReference type="InterPro" id="IPR011601">
    <property type="entry name" value="MurB_C"/>
</dbReference>
<dbReference type="GO" id="GO:0051301">
    <property type="term" value="P:cell division"/>
    <property type="evidence" value="ECO:0007669"/>
    <property type="project" value="UniProtKB-KW"/>
</dbReference>
<proteinExistence type="inferred from homology"/>
<dbReference type="RefSeq" id="WP_078809031.1">
    <property type="nucleotide sequence ID" value="NZ_FUWM01000005.1"/>
</dbReference>
<keyword evidence="12 16" id="KW-0560">Oxidoreductase</keyword>
<keyword evidence="19" id="KW-1185">Reference proteome</keyword>
<dbReference type="InterPro" id="IPR016169">
    <property type="entry name" value="FAD-bd_PCMH_sub2"/>
</dbReference>
<dbReference type="InterPro" id="IPR006094">
    <property type="entry name" value="Oxid_FAD_bind_N"/>
</dbReference>
<dbReference type="UniPathway" id="UPA00219"/>
<dbReference type="GO" id="GO:0009252">
    <property type="term" value="P:peptidoglycan biosynthetic process"/>
    <property type="evidence" value="ECO:0007669"/>
    <property type="project" value="UniProtKB-UniRule"/>
</dbReference>
<dbReference type="GO" id="GO:0008762">
    <property type="term" value="F:UDP-N-acetylmuramate dehydrogenase activity"/>
    <property type="evidence" value="ECO:0007669"/>
    <property type="project" value="UniProtKB-UniRule"/>
</dbReference>
<dbReference type="EC" id="1.3.1.98" evidence="16"/>
<comment type="function">
    <text evidence="2 16">Cell wall formation.</text>
</comment>
<dbReference type="Proteomes" id="UP000190625">
    <property type="component" value="Unassembled WGS sequence"/>
</dbReference>
<feature type="active site" description="Proton donor" evidence="16">
    <location>
        <position position="226"/>
    </location>
</feature>
<sequence length="300" mass="32918">MKVIHKDKLQEIVKGETRLNEPLKFHTSFRVGGPAEVLVIPQDVQDLKRIISYLNSQNIKYIAIGNGTNLLINDDGLSGVVIKIAGNINHIKIDEDIIYAGAGAILPTVTKRASQQGLSGLEFAAGLPATVGGATVMNAGIGSLNDMSEIVRKVRIISSTGELKVFSQKECKFEYRSSRFQVEDCIIIEVEFKLKHADPKEIKSKIKELISKRKSSQPLNFPNAGCIFKNPESDYAGRLIDEVGAKGMRIGGAKVSEKHANFIVNTGDATAQNIIDLINKVQNLITKEYGIELEKEVKFL</sequence>
<evidence type="ECO:0000256" key="5">
    <source>
        <dbReference type="ARBA" id="ARBA00022490"/>
    </source>
</evidence>
<dbReference type="InterPro" id="IPR016167">
    <property type="entry name" value="FAD-bd_PCMH_sub1"/>
</dbReference>
<dbReference type="Gene3D" id="3.30.465.10">
    <property type="match status" value="1"/>
</dbReference>
<organism evidence="18 19">
    <name type="scientific">Selenihalanaerobacter shriftii</name>
    <dbReference type="NCBI Taxonomy" id="142842"/>
    <lineage>
        <taxon>Bacteria</taxon>
        <taxon>Bacillati</taxon>
        <taxon>Bacillota</taxon>
        <taxon>Clostridia</taxon>
        <taxon>Halanaerobiales</taxon>
        <taxon>Halobacteroidaceae</taxon>
        <taxon>Selenihalanaerobacter</taxon>
    </lineage>
</organism>
<dbReference type="Gene3D" id="3.30.43.10">
    <property type="entry name" value="Uridine Diphospho-n-acetylenolpyruvylglucosamine Reductase, domain 2"/>
    <property type="match status" value="1"/>
</dbReference>
<dbReference type="AlphaFoldDB" id="A0A1T4JZI2"/>
<keyword evidence="11 16" id="KW-0573">Peptidoglycan synthesis</keyword>
<keyword evidence="14 16" id="KW-0961">Cell wall biogenesis/degradation</keyword>
<dbReference type="EMBL" id="FUWM01000005">
    <property type="protein sequence ID" value="SJZ35600.1"/>
    <property type="molecule type" value="Genomic_DNA"/>
</dbReference>
<dbReference type="Gene3D" id="3.90.78.10">
    <property type="entry name" value="UDP-N-acetylenolpyruvoylglucosamine reductase, C-terminal domain"/>
    <property type="match status" value="1"/>
</dbReference>
<dbReference type="STRING" id="142842.SAMN02745118_00520"/>
<comment type="cofactor">
    <cofactor evidence="1 16">
        <name>FAD</name>
        <dbReference type="ChEBI" id="CHEBI:57692"/>
    </cofactor>
</comment>
<comment type="pathway">
    <text evidence="4 16">Cell wall biogenesis; peptidoglycan biosynthesis.</text>
</comment>
<evidence type="ECO:0000256" key="14">
    <source>
        <dbReference type="ARBA" id="ARBA00023316"/>
    </source>
</evidence>
<dbReference type="PANTHER" id="PTHR21071:SF4">
    <property type="entry name" value="UDP-N-ACETYLENOLPYRUVOYLGLUCOSAMINE REDUCTASE"/>
    <property type="match status" value="1"/>
</dbReference>
<dbReference type="NCBIfam" id="TIGR00179">
    <property type="entry name" value="murB"/>
    <property type="match status" value="1"/>
</dbReference>
<protein>
    <recommendedName>
        <fullName evidence="16">UDP-N-acetylenolpyruvoylglucosamine reductase</fullName>
        <ecNumber evidence="16">1.3.1.98</ecNumber>
    </recommendedName>
    <alternativeName>
        <fullName evidence="16">UDP-N-acetylmuramate dehydrogenase</fullName>
    </alternativeName>
</protein>
<evidence type="ECO:0000256" key="1">
    <source>
        <dbReference type="ARBA" id="ARBA00001974"/>
    </source>
</evidence>
<dbReference type="NCBIfam" id="NF010480">
    <property type="entry name" value="PRK13905.1"/>
    <property type="match status" value="1"/>
</dbReference>
<evidence type="ECO:0000256" key="2">
    <source>
        <dbReference type="ARBA" id="ARBA00003921"/>
    </source>
</evidence>
<comment type="catalytic activity">
    <reaction evidence="15 16">
        <text>UDP-N-acetyl-alpha-D-muramate + NADP(+) = UDP-N-acetyl-3-O-(1-carboxyvinyl)-alpha-D-glucosamine + NADPH + H(+)</text>
        <dbReference type="Rhea" id="RHEA:12248"/>
        <dbReference type="ChEBI" id="CHEBI:15378"/>
        <dbReference type="ChEBI" id="CHEBI:57783"/>
        <dbReference type="ChEBI" id="CHEBI:58349"/>
        <dbReference type="ChEBI" id="CHEBI:68483"/>
        <dbReference type="ChEBI" id="CHEBI:70757"/>
        <dbReference type="EC" id="1.3.1.98"/>
    </reaction>
</comment>
<keyword evidence="13 16" id="KW-0131">Cell cycle</keyword>
<evidence type="ECO:0000256" key="10">
    <source>
        <dbReference type="ARBA" id="ARBA00022960"/>
    </source>
</evidence>
<dbReference type="GO" id="GO:0005829">
    <property type="term" value="C:cytosol"/>
    <property type="evidence" value="ECO:0007669"/>
    <property type="project" value="TreeGrafter"/>
</dbReference>
<evidence type="ECO:0000256" key="3">
    <source>
        <dbReference type="ARBA" id="ARBA00004496"/>
    </source>
</evidence>
<name>A0A1T4JZI2_9FIRM</name>
<evidence type="ECO:0000256" key="16">
    <source>
        <dbReference type="HAMAP-Rule" id="MF_00037"/>
    </source>
</evidence>
<dbReference type="Pfam" id="PF01565">
    <property type="entry name" value="FAD_binding_4"/>
    <property type="match status" value="1"/>
</dbReference>
<dbReference type="GO" id="GO:0071949">
    <property type="term" value="F:FAD binding"/>
    <property type="evidence" value="ECO:0007669"/>
    <property type="project" value="InterPro"/>
</dbReference>
<evidence type="ECO:0000256" key="12">
    <source>
        <dbReference type="ARBA" id="ARBA00023002"/>
    </source>
</evidence>
<dbReference type="PROSITE" id="PS51387">
    <property type="entry name" value="FAD_PCMH"/>
    <property type="match status" value="1"/>
</dbReference>
<evidence type="ECO:0000259" key="17">
    <source>
        <dbReference type="PROSITE" id="PS51387"/>
    </source>
</evidence>
<dbReference type="InterPro" id="IPR036318">
    <property type="entry name" value="FAD-bd_PCMH-like_sf"/>
</dbReference>
<dbReference type="HAMAP" id="MF_00037">
    <property type="entry name" value="MurB"/>
    <property type="match status" value="1"/>
</dbReference>
<comment type="subcellular location">
    <subcellularLocation>
        <location evidence="3 16">Cytoplasm</location>
    </subcellularLocation>
</comment>